<keyword evidence="8" id="KW-0347">Helicase</keyword>
<comment type="similarity">
    <text evidence="6">Belongs to the RuvA family.</text>
</comment>
<keyword evidence="9" id="KW-1185">Reference proteome</keyword>
<comment type="caution">
    <text evidence="8">The sequence shown here is derived from an EMBL/GenBank/DDBJ whole genome shotgun (WGS) entry which is preliminary data.</text>
</comment>
<comment type="domain">
    <text evidence="6">Has three domains with a flexible linker between the domains II and III and assumes an 'L' shape. Domain III is highly mobile and contacts RuvB.</text>
</comment>
<dbReference type="InterPro" id="IPR010994">
    <property type="entry name" value="RuvA_2-like"/>
</dbReference>
<dbReference type="GO" id="GO:0005524">
    <property type="term" value="F:ATP binding"/>
    <property type="evidence" value="ECO:0007669"/>
    <property type="project" value="InterPro"/>
</dbReference>
<keyword evidence="8" id="KW-0547">Nucleotide-binding</keyword>
<dbReference type="GO" id="GO:0005737">
    <property type="term" value="C:cytoplasm"/>
    <property type="evidence" value="ECO:0007669"/>
    <property type="project" value="UniProtKB-SubCell"/>
</dbReference>
<keyword evidence="3 6" id="KW-0238">DNA-binding</keyword>
<dbReference type="GO" id="GO:0009378">
    <property type="term" value="F:four-way junction helicase activity"/>
    <property type="evidence" value="ECO:0007669"/>
    <property type="project" value="InterPro"/>
</dbReference>
<feature type="domain" description="DNA helicase Holliday junction RuvA type" evidence="7">
    <location>
        <begin position="10"/>
        <end position="56"/>
    </location>
</feature>
<evidence type="ECO:0000259" key="7">
    <source>
        <dbReference type="Pfam" id="PF01330"/>
    </source>
</evidence>
<accession>A6GER9</accession>
<dbReference type="InterPro" id="IPR000085">
    <property type="entry name" value="RuvA"/>
</dbReference>
<dbReference type="GO" id="GO:0000400">
    <property type="term" value="F:four-way junction DNA binding"/>
    <property type="evidence" value="ECO:0007669"/>
    <property type="project" value="UniProtKB-UniRule"/>
</dbReference>
<comment type="caution">
    <text evidence="6">Lacks conserved residue(s) required for the propagation of feature annotation.</text>
</comment>
<dbReference type="Proteomes" id="UP000005801">
    <property type="component" value="Unassembled WGS sequence"/>
</dbReference>
<dbReference type="SUPFAM" id="SSF47781">
    <property type="entry name" value="RuvA domain 2-like"/>
    <property type="match status" value="1"/>
</dbReference>
<dbReference type="AlphaFoldDB" id="A6GER9"/>
<dbReference type="OrthoDB" id="5293449at2"/>
<keyword evidence="8" id="KW-0378">Hydrolase</keyword>
<keyword evidence="4 6" id="KW-0233">DNA recombination</keyword>
<dbReference type="GO" id="GO:0006281">
    <property type="term" value="P:DNA repair"/>
    <property type="evidence" value="ECO:0007669"/>
    <property type="project" value="UniProtKB-UniRule"/>
</dbReference>
<keyword evidence="8" id="KW-0067">ATP-binding</keyword>
<proteinExistence type="inferred from homology"/>
<organism evidence="8 9">
    <name type="scientific">Plesiocystis pacifica SIR-1</name>
    <dbReference type="NCBI Taxonomy" id="391625"/>
    <lineage>
        <taxon>Bacteria</taxon>
        <taxon>Pseudomonadati</taxon>
        <taxon>Myxococcota</taxon>
        <taxon>Polyangia</taxon>
        <taxon>Nannocystales</taxon>
        <taxon>Nannocystaceae</taxon>
        <taxon>Plesiocystis</taxon>
    </lineage>
</organism>
<dbReference type="HAMAP" id="MF_00031">
    <property type="entry name" value="DNA_HJ_migration_RuvA"/>
    <property type="match status" value="1"/>
</dbReference>
<dbReference type="InterPro" id="IPR013849">
    <property type="entry name" value="DNA_helicase_Holl-junc_RuvA_I"/>
</dbReference>
<dbReference type="GO" id="GO:0006310">
    <property type="term" value="P:DNA recombination"/>
    <property type="evidence" value="ECO:0007669"/>
    <property type="project" value="UniProtKB-UniRule"/>
</dbReference>
<evidence type="ECO:0000256" key="6">
    <source>
        <dbReference type="HAMAP-Rule" id="MF_00031"/>
    </source>
</evidence>
<evidence type="ECO:0000256" key="4">
    <source>
        <dbReference type="ARBA" id="ARBA00023172"/>
    </source>
</evidence>
<dbReference type="GO" id="GO:0048476">
    <property type="term" value="C:Holliday junction resolvase complex"/>
    <property type="evidence" value="ECO:0007669"/>
    <property type="project" value="UniProtKB-UniRule"/>
</dbReference>
<dbReference type="NCBIfam" id="TIGR00084">
    <property type="entry name" value="ruvA"/>
    <property type="match status" value="1"/>
</dbReference>
<comment type="subcellular location">
    <subcellularLocation>
        <location evidence="6">Cytoplasm</location>
    </subcellularLocation>
</comment>
<evidence type="ECO:0000313" key="9">
    <source>
        <dbReference type="Proteomes" id="UP000005801"/>
    </source>
</evidence>
<evidence type="ECO:0000256" key="2">
    <source>
        <dbReference type="ARBA" id="ARBA00022763"/>
    </source>
</evidence>
<dbReference type="RefSeq" id="WP_006975209.1">
    <property type="nucleotide sequence ID" value="NZ_ABCS01000085.1"/>
</dbReference>
<name>A6GER9_9BACT</name>
<dbReference type="EMBL" id="ABCS01000085">
    <property type="protein sequence ID" value="EDM75652.1"/>
    <property type="molecule type" value="Genomic_DNA"/>
</dbReference>
<gene>
    <name evidence="6" type="primary">ruvA</name>
    <name evidence="8" type="ORF">PPSIR1_13445</name>
</gene>
<comment type="function">
    <text evidence="6">The RuvA-RuvB-RuvC complex processes Holliday junction (HJ) DNA during genetic recombination and DNA repair, while the RuvA-RuvB complex plays an important role in the rescue of blocked DNA replication forks via replication fork reversal (RFR). RuvA specifically binds to HJ cruciform DNA, conferring on it an open structure. The RuvB hexamer acts as an ATP-dependent pump, pulling dsDNA into and through the RuvAB complex. HJ branch migration allows RuvC to scan DNA until it finds its consensus sequence, where it cleaves and resolves the cruciform DNA.</text>
</comment>
<dbReference type="Pfam" id="PF14520">
    <property type="entry name" value="HHH_5"/>
    <property type="match status" value="1"/>
</dbReference>
<evidence type="ECO:0000256" key="3">
    <source>
        <dbReference type="ARBA" id="ARBA00023125"/>
    </source>
</evidence>
<dbReference type="InterPro" id="IPR012340">
    <property type="entry name" value="NA-bd_OB-fold"/>
</dbReference>
<comment type="subunit">
    <text evidence="6">Homotetramer. Forms an RuvA(8)-RuvB(12)-Holliday junction (HJ) complex. HJ DNA is sandwiched between 2 RuvA tetramers; dsDNA enters through RuvA and exits via RuvB. An RuvB hexamer assembles on each DNA strand where it exits the tetramer. Each RuvB hexamer is contacted by two RuvA subunits (via domain III) on 2 adjacent RuvB subunits; this complex drives branch migration. In the full resolvosome a probable DNA-RuvA(4)-RuvB(12)-RuvC(2) complex forms which resolves the HJ.</text>
</comment>
<dbReference type="SUPFAM" id="SSF50249">
    <property type="entry name" value="Nucleic acid-binding proteins"/>
    <property type="match status" value="1"/>
</dbReference>
<evidence type="ECO:0000256" key="5">
    <source>
        <dbReference type="ARBA" id="ARBA00023204"/>
    </source>
</evidence>
<keyword evidence="1 6" id="KW-0963">Cytoplasm</keyword>
<protein>
    <recommendedName>
        <fullName evidence="6">Holliday junction branch migration complex subunit RuvA</fullName>
    </recommendedName>
</protein>
<dbReference type="eggNOG" id="COG0632">
    <property type="taxonomic scope" value="Bacteria"/>
</dbReference>
<dbReference type="STRING" id="391625.PPSIR1_13445"/>
<keyword evidence="2 6" id="KW-0227">DNA damage</keyword>
<sequence length="206" mass="22073">MKHRDPASGVVILDVKGVGYELFVSIQTLAGVPAEGDEVELWVHTNVREDAITLFGFAEAEERLLFRMLTSVPKVGPRNAVAVLGGFPAIELLETIAAKDSAKLVKIPGIGKKTSEQIVLTLGDKVVTLLELLRAQRGGEPGTQAELLPAEAPDFGTEAREVLLSLGWKGRAVEKALVAVEAELAEGANVQLDALVRMTLAKLMER</sequence>
<evidence type="ECO:0000313" key="8">
    <source>
        <dbReference type="EMBL" id="EDM75652.1"/>
    </source>
</evidence>
<reference evidence="8 9" key="1">
    <citation type="submission" date="2007-06" db="EMBL/GenBank/DDBJ databases">
        <authorList>
            <person name="Shimkets L."/>
            <person name="Ferriera S."/>
            <person name="Johnson J."/>
            <person name="Kravitz S."/>
            <person name="Beeson K."/>
            <person name="Sutton G."/>
            <person name="Rogers Y.-H."/>
            <person name="Friedman R."/>
            <person name="Frazier M."/>
            <person name="Venter J.C."/>
        </authorList>
    </citation>
    <scope>NUCLEOTIDE SEQUENCE [LARGE SCALE GENOMIC DNA]</scope>
    <source>
        <strain evidence="8 9">SIR-1</strain>
    </source>
</reference>
<dbReference type="Gene3D" id="2.40.50.140">
    <property type="entry name" value="Nucleic acid-binding proteins"/>
    <property type="match status" value="1"/>
</dbReference>
<dbReference type="Gene3D" id="1.10.150.20">
    <property type="entry name" value="5' to 3' exonuclease, C-terminal subdomain"/>
    <property type="match status" value="1"/>
</dbReference>
<keyword evidence="5 6" id="KW-0234">DNA repair</keyword>
<dbReference type="Pfam" id="PF01330">
    <property type="entry name" value="RuvA_N"/>
    <property type="match status" value="1"/>
</dbReference>
<feature type="region of interest" description="Domain III" evidence="6">
    <location>
        <begin position="152"/>
        <end position="206"/>
    </location>
</feature>
<evidence type="ECO:0000256" key="1">
    <source>
        <dbReference type="ARBA" id="ARBA00022490"/>
    </source>
</evidence>